<keyword evidence="3" id="KW-0238">DNA-binding</keyword>
<proteinExistence type="inferred from homology"/>
<evidence type="ECO:0000313" key="8">
    <source>
        <dbReference type="Proteomes" id="UP000242432"/>
    </source>
</evidence>
<dbReference type="InterPro" id="IPR002559">
    <property type="entry name" value="Transposase_11"/>
</dbReference>
<comment type="similarity">
    <text evidence="1">Belongs to the transposase 11 family.</text>
</comment>
<dbReference type="GO" id="GO:0004803">
    <property type="term" value="F:transposase activity"/>
    <property type="evidence" value="ECO:0007669"/>
    <property type="project" value="InterPro"/>
</dbReference>
<keyword evidence="4" id="KW-0233">DNA recombination</keyword>
<evidence type="ECO:0000313" key="7">
    <source>
        <dbReference type="EMBL" id="SKA71281.1"/>
    </source>
</evidence>
<dbReference type="PANTHER" id="PTHR33258:SF1">
    <property type="entry name" value="TRANSPOSASE INSL FOR INSERTION SEQUENCE ELEMENT IS186A-RELATED"/>
    <property type="match status" value="1"/>
</dbReference>
<reference evidence="8" key="1">
    <citation type="submission" date="2017-02" db="EMBL/GenBank/DDBJ databases">
        <authorList>
            <person name="Varghese N."/>
            <person name="Submissions S."/>
        </authorList>
    </citation>
    <scope>NUCLEOTIDE SEQUENCE [LARGE SCALE GENOMIC DNA]</scope>
    <source>
        <strain evidence="8">DSM 3072</strain>
    </source>
</reference>
<dbReference type="AlphaFoldDB" id="A0A1T4W3H6"/>
<dbReference type="Pfam" id="PF01609">
    <property type="entry name" value="DDE_Tnp_1"/>
    <property type="match status" value="1"/>
</dbReference>
<protein>
    <submittedName>
        <fullName evidence="7">Transposase DDE domain-containing protein</fullName>
    </submittedName>
</protein>
<evidence type="ECO:0000256" key="2">
    <source>
        <dbReference type="ARBA" id="ARBA00022578"/>
    </source>
</evidence>
<evidence type="ECO:0000256" key="3">
    <source>
        <dbReference type="ARBA" id="ARBA00023125"/>
    </source>
</evidence>
<dbReference type="Gene3D" id="3.90.350.10">
    <property type="entry name" value="Transposase Inhibitor Protein From Tn5, Chain A, domain 1"/>
    <property type="match status" value="1"/>
</dbReference>
<feature type="transmembrane region" description="Helical" evidence="5">
    <location>
        <begin position="383"/>
        <end position="401"/>
    </location>
</feature>
<dbReference type="EMBL" id="FUXX01000092">
    <property type="protein sequence ID" value="SKA71281.1"/>
    <property type="molecule type" value="Genomic_DNA"/>
</dbReference>
<dbReference type="SUPFAM" id="SSF53098">
    <property type="entry name" value="Ribonuclease H-like"/>
    <property type="match status" value="1"/>
</dbReference>
<keyword evidence="5" id="KW-0472">Membrane</keyword>
<dbReference type="GO" id="GO:0006313">
    <property type="term" value="P:DNA transposition"/>
    <property type="evidence" value="ECO:0007669"/>
    <property type="project" value="InterPro"/>
</dbReference>
<gene>
    <name evidence="7" type="ORF">SAMN02745213_02391</name>
</gene>
<keyword evidence="5" id="KW-1133">Transmembrane helix</keyword>
<dbReference type="Proteomes" id="UP000242432">
    <property type="component" value="Unassembled WGS sequence"/>
</dbReference>
<organism evidence="7 8">
    <name type="scientific">Succinivibrio dextrinosolvens DSM 3072</name>
    <dbReference type="NCBI Taxonomy" id="1123324"/>
    <lineage>
        <taxon>Bacteria</taxon>
        <taxon>Pseudomonadati</taxon>
        <taxon>Pseudomonadota</taxon>
        <taxon>Gammaproteobacteria</taxon>
        <taxon>Aeromonadales</taxon>
        <taxon>Succinivibrionaceae</taxon>
        <taxon>Succinivibrio</taxon>
    </lineage>
</organism>
<keyword evidence="8" id="KW-1185">Reference proteome</keyword>
<keyword evidence="2" id="KW-0815">Transposition</keyword>
<keyword evidence="5" id="KW-0812">Transmembrane</keyword>
<dbReference type="InterPro" id="IPR047952">
    <property type="entry name" value="Transpos_IS4"/>
</dbReference>
<name>A0A1T4W3H6_9GAMM</name>
<evidence type="ECO:0000256" key="1">
    <source>
        <dbReference type="ARBA" id="ARBA00010075"/>
    </source>
</evidence>
<feature type="domain" description="Transposase IS4-like" evidence="6">
    <location>
        <begin position="165"/>
        <end position="395"/>
    </location>
</feature>
<evidence type="ECO:0000259" key="6">
    <source>
        <dbReference type="Pfam" id="PF01609"/>
    </source>
</evidence>
<dbReference type="GO" id="GO:0003677">
    <property type="term" value="F:DNA binding"/>
    <property type="evidence" value="ECO:0007669"/>
    <property type="project" value="UniProtKB-KW"/>
</dbReference>
<accession>A0A1T4W3H6</accession>
<evidence type="ECO:0000256" key="4">
    <source>
        <dbReference type="ARBA" id="ARBA00023172"/>
    </source>
</evidence>
<sequence>MIYGFLFNIINVFKIKELNKKTMEQLSLFLSTLSNDFQTSKTNLIDILSKKHIASLSYDTKACIRNRKFSFADYLLGALTMMSSSIRESEFTLNSFHMNYNSHLGDEFKMTHKCIHKQLDSEESLTLIKALVVQVMSLVSKRLAKQIKSHLMESLKDLLSLLKVKDIVLIDGTELDLRNSCADNFECKGKGRDRLDGSSARPGLKLHVAYSLCKQSFIYVEVSEAVGSERDRVYQEYLQDCLIIADRGYIDEALEQTLIKAGAQFLIKGRANTNGTIIDAYADDGSRMKQYIGKKLKDIPHKMNVDVTIRTSKGNTLRIIRRYNPNGKNRDKISVLRTSVLRKIAGAKQLYLLYRIRWNIELFNKAAKSGCNLKSINSSKKNIILIFILLSLLVSLIKTYCAAKTMIKHKIDDLSLLKVHTYNVLYEKLLFAFAYRNRSTIYQVFKELLGEIALCCKRSKPSQRDRLLIKDLPLLLWQIVNQPGFKRKIS</sequence>
<dbReference type="InterPro" id="IPR012337">
    <property type="entry name" value="RNaseH-like_sf"/>
</dbReference>
<dbReference type="NCBIfam" id="NF033592">
    <property type="entry name" value="transpos_IS4_1"/>
    <property type="match status" value="1"/>
</dbReference>
<evidence type="ECO:0000256" key="5">
    <source>
        <dbReference type="SAM" id="Phobius"/>
    </source>
</evidence>
<dbReference type="PANTHER" id="PTHR33258">
    <property type="entry name" value="TRANSPOSASE INSL FOR INSERTION SEQUENCE ELEMENT IS186A-RELATED"/>
    <property type="match status" value="1"/>
</dbReference>